<evidence type="ECO:0000313" key="1">
    <source>
        <dbReference type="EMBL" id="STS87166.1"/>
    </source>
</evidence>
<name>A0A7H4MA16_KLEVA</name>
<dbReference type="EMBL" id="UGKR01000003">
    <property type="protein sequence ID" value="STS87166.1"/>
    <property type="molecule type" value="Genomic_DNA"/>
</dbReference>
<accession>A0A7H4MA16</accession>
<sequence length="56" mass="6341">MDLIALQGMQRYRTARAPDEIGRVGADDKGTFFANRMRHDGFLCCFFQLVMSVAGR</sequence>
<organism evidence="1 2">
    <name type="scientific">Klebsiella variicola</name>
    <dbReference type="NCBI Taxonomy" id="244366"/>
    <lineage>
        <taxon>Bacteria</taxon>
        <taxon>Pseudomonadati</taxon>
        <taxon>Pseudomonadota</taxon>
        <taxon>Gammaproteobacteria</taxon>
        <taxon>Enterobacterales</taxon>
        <taxon>Enterobacteriaceae</taxon>
        <taxon>Klebsiella/Raoultella group</taxon>
        <taxon>Klebsiella</taxon>
        <taxon>Klebsiella pneumoniae complex</taxon>
    </lineage>
</organism>
<dbReference type="AlphaFoldDB" id="A0A7H4MA16"/>
<gene>
    <name evidence="1" type="ORF">NCTC9177_00944</name>
</gene>
<proteinExistence type="predicted"/>
<comment type="caution">
    <text evidence="1">The sequence shown here is derived from an EMBL/GenBank/DDBJ whole genome shotgun (WGS) entry which is preliminary data.</text>
</comment>
<reference evidence="1 2" key="1">
    <citation type="submission" date="2018-06" db="EMBL/GenBank/DDBJ databases">
        <authorList>
            <consortium name="Pathogen Informatics"/>
            <person name="Doyle S."/>
        </authorList>
    </citation>
    <scope>NUCLEOTIDE SEQUENCE [LARGE SCALE GENOMIC DNA]</scope>
    <source>
        <strain evidence="1 2">NCTC9177</strain>
    </source>
</reference>
<protein>
    <submittedName>
        <fullName evidence="1">Uncharacterized protein</fullName>
    </submittedName>
</protein>
<evidence type="ECO:0000313" key="2">
    <source>
        <dbReference type="Proteomes" id="UP000254545"/>
    </source>
</evidence>
<dbReference type="Proteomes" id="UP000254545">
    <property type="component" value="Unassembled WGS sequence"/>
</dbReference>